<evidence type="ECO:0000313" key="3">
    <source>
        <dbReference type="Proteomes" id="UP000019149"/>
    </source>
</evidence>
<keyword evidence="1" id="KW-1133">Transmembrane helix</keyword>
<dbReference type="GeneID" id="36346351"/>
<dbReference type="AlphaFoldDB" id="W6U082"/>
<feature type="transmembrane region" description="Helical" evidence="1">
    <location>
        <begin position="64"/>
        <end position="87"/>
    </location>
</feature>
<feature type="transmembrane region" description="Helical" evidence="1">
    <location>
        <begin position="182"/>
        <end position="206"/>
    </location>
</feature>
<dbReference type="RefSeq" id="XP_024345696.1">
    <property type="nucleotide sequence ID" value="XM_024499885.1"/>
</dbReference>
<keyword evidence="1" id="KW-0472">Membrane</keyword>
<keyword evidence="3" id="KW-1185">Reference proteome</keyword>
<organism evidence="2 3">
    <name type="scientific">Echinococcus granulosus</name>
    <name type="common">Hydatid tapeworm</name>
    <dbReference type="NCBI Taxonomy" id="6210"/>
    <lineage>
        <taxon>Eukaryota</taxon>
        <taxon>Metazoa</taxon>
        <taxon>Spiralia</taxon>
        <taxon>Lophotrochozoa</taxon>
        <taxon>Platyhelminthes</taxon>
        <taxon>Cestoda</taxon>
        <taxon>Eucestoda</taxon>
        <taxon>Cyclophyllidea</taxon>
        <taxon>Taeniidae</taxon>
        <taxon>Echinococcus</taxon>
        <taxon>Echinococcus granulosus group</taxon>
    </lineage>
</organism>
<accession>W6U082</accession>
<dbReference type="KEGG" id="egl:EGR_10636"/>
<sequence length="212" mass="24302">MLTFHQIIKITYHLSNNPEFLAKATKESDLKAVMEFIYANNLFTSGSNFLSWITLNEVLLHHKVAILFQIVLSLILMWFIEMLTAVADNFLNLRVVVEKPVPFSTKCKNTGGESTLVRLAEDNTLAKFQESLFWLCGKKRFASLALMYVTLPLEGKLKVLFQLERKDFARSEIAYSKALAGLAVNYIAVHYKWISFKSIVFVIIYWSAPHTK</sequence>
<evidence type="ECO:0000313" key="2">
    <source>
        <dbReference type="EMBL" id="EUB54500.1"/>
    </source>
</evidence>
<keyword evidence="1" id="KW-0812">Transmembrane</keyword>
<name>W6U082_ECHGR</name>
<protein>
    <submittedName>
        <fullName evidence="2">Uncharacterized protein</fullName>
    </submittedName>
</protein>
<dbReference type="EMBL" id="APAU02000245">
    <property type="protein sequence ID" value="EUB54500.1"/>
    <property type="molecule type" value="Genomic_DNA"/>
</dbReference>
<reference evidence="2 3" key="1">
    <citation type="journal article" date="2013" name="Nat. Genet.">
        <title>The genome of the hydatid tapeworm Echinococcus granulosus.</title>
        <authorList>
            <person name="Zheng H."/>
            <person name="Zhang W."/>
            <person name="Zhang L."/>
            <person name="Zhang Z."/>
            <person name="Li J."/>
            <person name="Lu G."/>
            <person name="Zhu Y."/>
            <person name="Wang Y."/>
            <person name="Huang Y."/>
            <person name="Liu J."/>
            <person name="Kang H."/>
            <person name="Chen J."/>
            <person name="Wang L."/>
            <person name="Chen A."/>
            <person name="Yu S."/>
            <person name="Gao Z."/>
            <person name="Jin L."/>
            <person name="Gu W."/>
            <person name="Wang Z."/>
            <person name="Zhao L."/>
            <person name="Shi B."/>
            <person name="Wen H."/>
            <person name="Lin R."/>
            <person name="Jones M.K."/>
            <person name="Brejova B."/>
            <person name="Vinar T."/>
            <person name="Zhao G."/>
            <person name="McManus D.P."/>
            <person name="Chen Z."/>
            <person name="Zhou Y."/>
            <person name="Wang S."/>
        </authorList>
    </citation>
    <scope>NUCLEOTIDE SEQUENCE [LARGE SCALE GENOMIC DNA]</scope>
</reference>
<dbReference type="Proteomes" id="UP000019149">
    <property type="component" value="Unassembled WGS sequence"/>
</dbReference>
<dbReference type="CTD" id="36346351"/>
<proteinExistence type="predicted"/>
<comment type="caution">
    <text evidence="2">The sequence shown here is derived from an EMBL/GenBank/DDBJ whole genome shotgun (WGS) entry which is preliminary data.</text>
</comment>
<gene>
    <name evidence="2" type="ORF">EGR_10636</name>
</gene>
<evidence type="ECO:0000256" key="1">
    <source>
        <dbReference type="SAM" id="Phobius"/>
    </source>
</evidence>